<gene>
    <name evidence="2" type="ORF">KFE25_006587</name>
</gene>
<feature type="compositionally biased region" description="Basic and acidic residues" evidence="1">
    <location>
        <begin position="248"/>
        <end position="257"/>
    </location>
</feature>
<protein>
    <submittedName>
        <fullName evidence="2">Uncharacterized protein</fullName>
    </submittedName>
</protein>
<dbReference type="Proteomes" id="UP000751190">
    <property type="component" value="Unassembled WGS sequence"/>
</dbReference>
<dbReference type="EMBL" id="JAGTXO010000045">
    <property type="protein sequence ID" value="KAG8459042.1"/>
    <property type="molecule type" value="Genomic_DNA"/>
</dbReference>
<feature type="region of interest" description="Disordered" evidence="1">
    <location>
        <begin position="218"/>
        <end position="267"/>
    </location>
</feature>
<evidence type="ECO:0000313" key="2">
    <source>
        <dbReference type="EMBL" id="KAG8459042.1"/>
    </source>
</evidence>
<dbReference type="PANTHER" id="PTHR21580:SF28">
    <property type="entry name" value="BOREALIN N-TERMINAL DOMAIN-CONTAINING PROTEIN-RELATED"/>
    <property type="match status" value="1"/>
</dbReference>
<proteinExistence type="predicted"/>
<accession>A0A8J5X9H2</accession>
<dbReference type="AlphaFoldDB" id="A0A8J5X9H2"/>
<dbReference type="PANTHER" id="PTHR21580">
    <property type="entry name" value="SHIPPO-1-RELATED"/>
    <property type="match status" value="1"/>
</dbReference>
<comment type="caution">
    <text evidence="2">The sequence shown here is derived from an EMBL/GenBank/DDBJ whole genome shotgun (WGS) entry which is preliminary data.</text>
</comment>
<name>A0A8J5X9H2_DIALT</name>
<organism evidence="2 3">
    <name type="scientific">Diacronema lutheri</name>
    <name type="common">Unicellular marine alga</name>
    <name type="synonym">Monochrysis lutheri</name>
    <dbReference type="NCBI Taxonomy" id="2081491"/>
    <lineage>
        <taxon>Eukaryota</taxon>
        <taxon>Haptista</taxon>
        <taxon>Haptophyta</taxon>
        <taxon>Pavlovophyceae</taxon>
        <taxon>Pavlovales</taxon>
        <taxon>Pavlovaceae</taxon>
        <taxon>Diacronema</taxon>
    </lineage>
</organism>
<reference evidence="2" key="1">
    <citation type="submission" date="2021-05" db="EMBL/GenBank/DDBJ databases">
        <title>The genome of the haptophyte Pavlova lutheri (Diacronema luteri, Pavlovales) - a model for lipid biosynthesis in eukaryotic algae.</title>
        <authorList>
            <person name="Hulatt C.J."/>
            <person name="Posewitz M.C."/>
        </authorList>
    </citation>
    <scope>NUCLEOTIDE SEQUENCE</scope>
    <source>
        <strain evidence="2">NIVA-4/92</strain>
    </source>
</reference>
<keyword evidence="3" id="KW-1185">Reference proteome</keyword>
<evidence type="ECO:0000313" key="3">
    <source>
        <dbReference type="Proteomes" id="UP000751190"/>
    </source>
</evidence>
<sequence>MPSALPAGWQKPSAAFAARGARASLPWENRPSTSPGPITVVASTINNGSQRAGLQKPTFARSKRFSEPAAHMPGPADYVPTPRSRALGQSASAAAIGYAARIELPWEAEAKEVGAFPGPGAYGGDVVDKTLARASSGVFKSASPRFKGQAARSPGAAAYNPRGHEVAYLGGSLALKASSAFASASARELQLLQGEVNPLGPGHYNGFETQSLSADINRSSRLKSPSFSSHSPRFRESKASGPGPADYTPKKKTEHSTTHAYSVNASF</sequence>
<feature type="compositionally biased region" description="Low complexity" evidence="1">
    <location>
        <begin position="222"/>
        <end position="231"/>
    </location>
</feature>
<evidence type="ECO:0000256" key="1">
    <source>
        <dbReference type="SAM" id="MobiDB-lite"/>
    </source>
</evidence>
<feature type="compositionally biased region" description="Polar residues" evidence="1">
    <location>
        <begin position="258"/>
        <end position="267"/>
    </location>
</feature>
<dbReference type="InterPro" id="IPR051291">
    <property type="entry name" value="CIMAP"/>
</dbReference>